<accession>A0A3L7J503</accession>
<dbReference type="AlphaFoldDB" id="A0A3L7J503"/>
<dbReference type="EMBL" id="RCWJ01000001">
    <property type="protein sequence ID" value="RLQ85776.1"/>
    <property type="molecule type" value="Genomic_DNA"/>
</dbReference>
<name>A0A3L7J503_9MICO</name>
<dbReference type="RefSeq" id="WP_121658142.1">
    <property type="nucleotide sequence ID" value="NZ_BMEK01000001.1"/>
</dbReference>
<evidence type="ECO:0000313" key="1">
    <source>
        <dbReference type="EMBL" id="RLQ85776.1"/>
    </source>
</evidence>
<keyword evidence="2" id="KW-1185">Reference proteome</keyword>
<dbReference type="PANTHER" id="PTHR34387">
    <property type="entry name" value="SLR1258 PROTEIN"/>
    <property type="match status" value="1"/>
</dbReference>
<dbReference type="OrthoDB" id="3724496at2"/>
<dbReference type="Gene3D" id="3.30.70.2970">
    <property type="entry name" value="Protein of unknown function (DUF541), domain 2"/>
    <property type="match status" value="1"/>
</dbReference>
<dbReference type="Proteomes" id="UP000282460">
    <property type="component" value="Unassembled WGS sequence"/>
</dbReference>
<dbReference type="Gene3D" id="3.30.110.170">
    <property type="entry name" value="Protein of unknown function (DUF541), domain 1"/>
    <property type="match status" value="1"/>
</dbReference>
<organism evidence="1 2">
    <name type="scientific">Mycetocola zhadangensis</name>
    <dbReference type="NCBI Taxonomy" id="1164595"/>
    <lineage>
        <taxon>Bacteria</taxon>
        <taxon>Bacillati</taxon>
        <taxon>Actinomycetota</taxon>
        <taxon>Actinomycetes</taxon>
        <taxon>Micrococcales</taxon>
        <taxon>Microbacteriaceae</taxon>
        <taxon>Mycetocola</taxon>
    </lineage>
</organism>
<sequence length="225" mass="23914">MSEEAQRSSGVTIISVRGEAFVEVAPERATVSIVIAVDGPEKSAVQQRASDARNQCISTIRPMSDAKAGPVTEWTASQLQVWSERPWNADGAQLPPVFHSRSTLDVTFSDLDAVGAWTDTAAAMDGVTIAGIDWKITDLTRQELEGRCSRDAVANAAAKASVYASALGLGDVRPIEISEPAASQPEYGAVSRMVMASAGDPTEFAPKHIRIAVQVNARFEARSAD</sequence>
<proteinExistence type="predicted"/>
<protein>
    <submittedName>
        <fullName evidence="1">DUF541 domain-containing protein</fullName>
    </submittedName>
</protein>
<dbReference type="InterPro" id="IPR052022">
    <property type="entry name" value="26kDa_periplasmic_antigen"/>
</dbReference>
<dbReference type="Pfam" id="PF04402">
    <property type="entry name" value="SIMPL"/>
    <property type="match status" value="1"/>
</dbReference>
<reference evidence="1 2" key="1">
    <citation type="submission" date="2018-10" db="EMBL/GenBank/DDBJ databases">
        <authorList>
            <person name="Li J."/>
        </authorList>
    </citation>
    <scope>NUCLEOTIDE SEQUENCE [LARGE SCALE GENOMIC DNA]</scope>
    <source>
        <strain evidence="1 2">ZD1-4</strain>
    </source>
</reference>
<dbReference type="InterPro" id="IPR007497">
    <property type="entry name" value="SIMPL/DUF541"/>
</dbReference>
<dbReference type="PANTHER" id="PTHR34387:SF2">
    <property type="entry name" value="SLR1258 PROTEIN"/>
    <property type="match status" value="1"/>
</dbReference>
<evidence type="ECO:0000313" key="2">
    <source>
        <dbReference type="Proteomes" id="UP000282460"/>
    </source>
</evidence>
<comment type="caution">
    <text evidence="1">The sequence shown here is derived from an EMBL/GenBank/DDBJ whole genome shotgun (WGS) entry which is preliminary data.</text>
</comment>
<gene>
    <name evidence="1" type="ORF">D9V28_02640</name>
</gene>
<dbReference type="GO" id="GO:0006974">
    <property type="term" value="P:DNA damage response"/>
    <property type="evidence" value="ECO:0007669"/>
    <property type="project" value="TreeGrafter"/>
</dbReference>